<dbReference type="SUPFAM" id="SSF50129">
    <property type="entry name" value="GroES-like"/>
    <property type="match status" value="1"/>
</dbReference>
<dbReference type="PANTHER" id="PTHR43401:SF2">
    <property type="entry name" value="L-THREONINE 3-DEHYDROGENASE"/>
    <property type="match status" value="1"/>
</dbReference>
<dbReference type="EC" id="1.1.1.103" evidence="6"/>
<dbReference type="InterPro" id="IPR050129">
    <property type="entry name" value="Zn_alcohol_dh"/>
</dbReference>
<dbReference type="PANTHER" id="PTHR43401">
    <property type="entry name" value="L-THREONINE 3-DEHYDROGENASE"/>
    <property type="match status" value="1"/>
</dbReference>
<dbReference type="Gene3D" id="3.40.50.720">
    <property type="entry name" value="NAD(P)-binding Rossmann-like Domain"/>
    <property type="match status" value="1"/>
</dbReference>
<dbReference type="InterPro" id="IPR036291">
    <property type="entry name" value="NAD(P)-bd_dom_sf"/>
</dbReference>
<dbReference type="InterPro" id="IPR011032">
    <property type="entry name" value="GroES-like_sf"/>
</dbReference>
<dbReference type="GO" id="GO:0008743">
    <property type="term" value="F:L-threonine 3-dehydrogenase activity"/>
    <property type="evidence" value="ECO:0007669"/>
    <property type="project" value="UniProtKB-EC"/>
</dbReference>
<dbReference type="InterPro" id="IPR013149">
    <property type="entry name" value="ADH-like_C"/>
</dbReference>
<dbReference type="Pfam" id="PF08240">
    <property type="entry name" value="ADH_N"/>
    <property type="match status" value="1"/>
</dbReference>
<dbReference type="EMBL" id="ADVL01000446">
    <property type="protein sequence ID" value="EFH11212.1"/>
    <property type="molecule type" value="Genomic_DNA"/>
</dbReference>
<dbReference type="OrthoDB" id="9809185at2"/>
<gene>
    <name evidence="6" type="ORF">HMPREF0731_2568</name>
</gene>
<evidence type="ECO:0000256" key="2">
    <source>
        <dbReference type="ARBA" id="ARBA00022833"/>
    </source>
</evidence>
<dbReference type="SMART" id="SM00829">
    <property type="entry name" value="PKS_ER"/>
    <property type="match status" value="1"/>
</dbReference>
<dbReference type="PROSITE" id="PS00059">
    <property type="entry name" value="ADH_ZINC"/>
    <property type="match status" value="1"/>
</dbReference>
<evidence type="ECO:0000256" key="4">
    <source>
        <dbReference type="RuleBase" id="RU361277"/>
    </source>
</evidence>
<proteinExistence type="inferred from homology"/>
<keyword evidence="2 4" id="KW-0862">Zinc</keyword>
<organism evidence="6 7">
    <name type="scientific">Pseudoroseomonas cervicalis ATCC 49957</name>
    <dbReference type="NCBI Taxonomy" id="525371"/>
    <lineage>
        <taxon>Bacteria</taxon>
        <taxon>Pseudomonadati</taxon>
        <taxon>Pseudomonadota</taxon>
        <taxon>Alphaproteobacteria</taxon>
        <taxon>Acetobacterales</taxon>
        <taxon>Roseomonadaceae</taxon>
        <taxon>Roseomonas</taxon>
    </lineage>
</organism>
<dbReference type="InterPro" id="IPR013154">
    <property type="entry name" value="ADH-like_N"/>
</dbReference>
<evidence type="ECO:0000313" key="7">
    <source>
        <dbReference type="Proteomes" id="UP000005324"/>
    </source>
</evidence>
<evidence type="ECO:0000259" key="5">
    <source>
        <dbReference type="SMART" id="SM00829"/>
    </source>
</evidence>
<dbReference type="Gene3D" id="3.90.180.10">
    <property type="entry name" value="Medium-chain alcohol dehydrogenases, catalytic domain"/>
    <property type="match status" value="1"/>
</dbReference>
<evidence type="ECO:0000256" key="3">
    <source>
        <dbReference type="ARBA" id="ARBA00023002"/>
    </source>
</evidence>
<keyword evidence="3 6" id="KW-0560">Oxidoreductase</keyword>
<comment type="cofactor">
    <cofactor evidence="4">
        <name>Zn(2+)</name>
        <dbReference type="ChEBI" id="CHEBI:29105"/>
    </cofactor>
</comment>
<name>D5RNA7_9PROT</name>
<dbReference type="Proteomes" id="UP000005324">
    <property type="component" value="Unassembled WGS sequence"/>
</dbReference>
<sequence>MLALRKPAPAPGLVLADVPEPVLAAGEVLIQVEAAGICGTDVHIAEWTAGYESMRAAMPVTIGHEFAGRVLALGEGALGVVEGQRVTVRPSTVCGRCASCAGGDADGCTARRGIGIGRDGAFAARVRVPALNCVAVPAGLDAELAAMAEPLSVSMHAVDLAAVKPGQRVLVLGPGPIGLGILMFAAAAGAQVVLAGHGDAARLAVARALCPDVVALDLAGTDLPAALESAGQAAPFDAVIEAAGVTAAVEQGLARLRRGGVFVVAGIHARPAPIDLTRLVRLEQTMHGAYRAPIADWPRVLAFLARHGEVARRMITHRRPLAEAMSGFAVAQDRSAAKVMLFP</sequence>
<dbReference type="Pfam" id="PF00107">
    <property type="entry name" value="ADH_zinc_N"/>
    <property type="match status" value="1"/>
</dbReference>
<evidence type="ECO:0000256" key="1">
    <source>
        <dbReference type="ARBA" id="ARBA00022723"/>
    </source>
</evidence>
<dbReference type="GO" id="GO:0008270">
    <property type="term" value="F:zinc ion binding"/>
    <property type="evidence" value="ECO:0007669"/>
    <property type="project" value="InterPro"/>
</dbReference>
<protein>
    <submittedName>
        <fullName evidence="6">GroES-like protein</fullName>
        <ecNumber evidence="6">1.1.1.103</ecNumber>
    </submittedName>
</protein>
<dbReference type="InterPro" id="IPR020843">
    <property type="entry name" value="ER"/>
</dbReference>
<dbReference type="HOGENOM" id="CLU_026673_11_0_5"/>
<dbReference type="SUPFAM" id="SSF51735">
    <property type="entry name" value="NAD(P)-binding Rossmann-fold domains"/>
    <property type="match status" value="1"/>
</dbReference>
<dbReference type="InterPro" id="IPR002328">
    <property type="entry name" value="ADH_Zn_CS"/>
</dbReference>
<evidence type="ECO:0000313" key="6">
    <source>
        <dbReference type="EMBL" id="EFH11212.1"/>
    </source>
</evidence>
<comment type="caution">
    <text evidence="6">The sequence shown here is derived from an EMBL/GenBank/DDBJ whole genome shotgun (WGS) entry which is preliminary data.</text>
</comment>
<feature type="domain" description="Enoyl reductase (ER)" evidence="5">
    <location>
        <begin position="12"/>
        <end position="341"/>
    </location>
</feature>
<comment type="similarity">
    <text evidence="4">Belongs to the zinc-containing alcohol dehydrogenase family.</text>
</comment>
<reference evidence="6 7" key="1">
    <citation type="submission" date="2010-04" db="EMBL/GenBank/DDBJ databases">
        <authorList>
            <person name="Qin X."/>
            <person name="Bachman B."/>
            <person name="Battles P."/>
            <person name="Bell A."/>
            <person name="Bess C."/>
            <person name="Bickham C."/>
            <person name="Chaboub L."/>
            <person name="Chen D."/>
            <person name="Coyle M."/>
            <person name="Deiros D.R."/>
            <person name="Dinh H."/>
            <person name="Forbes L."/>
            <person name="Fowler G."/>
            <person name="Francisco L."/>
            <person name="Fu Q."/>
            <person name="Gubbala S."/>
            <person name="Hale W."/>
            <person name="Han Y."/>
            <person name="Hemphill L."/>
            <person name="Highlander S.K."/>
            <person name="Hirani K."/>
            <person name="Hogues M."/>
            <person name="Jackson L."/>
            <person name="Jakkamsetti A."/>
            <person name="Javaid M."/>
            <person name="Jiang H."/>
            <person name="Korchina V."/>
            <person name="Kovar C."/>
            <person name="Lara F."/>
            <person name="Lee S."/>
            <person name="Mata R."/>
            <person name="Mathew T."/>
            <person name="Moen C."/>
            <person name="Morales K."/>
            <person name="Munidasa M."/>
            <person name="Nazareth L."/>
            <person name="Ngo R."/>
            <person name="Nguyen L."/>
            <person name="Okwuonu G."/>
            <person name="Ongeri F."/>
            <person name="Patil S."/>
            <person name="Petrosino J."/>
            <person name="Pham C."/>
            <person name="Pham P."/>
            <person name="Pu L.-L."/>
            <person name="Puazo M."/>
            <person name="Raj R."/>
            <person name="Reid J."/>
            <person name="Rouhana J."/>
            <person name="Saada N."/>
            <person name="Shang Y."/>
            <person name="Simmons D."/>
            <person name="Thornton R."/>
            <person name="Warren J."/>
            <person name="Weissenberger G."/>
            <person name="Zhang J."/>
            <person name="Zhang L."/>
            <person name="Zhou C."/>
            <person name="Zhu D."/>
            <person name="Muzny D."/>
            <person name="Worley K."/>
            <person name="Gibbs R."/>
        </authorList>
    </citation>
    <scope>NUCLEOTIDE SEQUENCE [LARGE SCALE GENOMIC DNA]</scope>
    <source>
        <strain evidence="6 7">ATCC 49957</strain>
    </source>
</reference>
<accession>D5RNA7</accession>
<keyword evidence="7" id="KW-1185">Reference proteome</keyword>
<keyword evidence="1 4" id="KW-0479">Metal-binding</keyword>
<dbReference type="AlphaFoldDB" id="D5RNA7"/>
<dbReference type="RefSeq" id="WP_007006310.1">
    <property type="nucleotide sequence ID" value="NZ_GG771010.1"/>
</dbReference>